<dbReference type="InterPro" id="IPR007391">
    <property type="entry name" value="Vancomycin_resist_VanW"/>
</dbReference>
<evidence type="ECO:0000313" key="5">
    <source>
        <dbReference type="Proteomes" id="UP001597417"/>
    </source>
</evidence>
<dbReference type="InterPro" id="IPR052913">
    <property type="entry name" value="Glycopeptide_resist_protein"/>
</dbReference>
<evidence type="ECO:0000259" key="3">
    <source>
        <dbReference type="Pfam" id="PF12229"/>
    </source>
</evidence>
<organism evidence="4 5">
    <name type="scientific">Amycolatopsis pigmentata</name>
    <dbReference type="NCBI Taxonomy" id="450801"/>
    <lineage>
        <taxon>Bacteria</taxon>
        <taxon>Bacillati</taxon>
        <taxon>Actinomycetota</taxon>
        <taxon>Actinomycetes</taxon>
        <taxon>Pseudonocardiales</taxon>
        <taxon>Pseudonocardiaceae</taxon>
        <taxon>Amycolatopsis</taxon>
    </lineage>
</organism>
<dbReference type="PANTHER" id="PTHR35788:SF1">
    <property type="entry name" value="EXPORTED PROTEIN"/>
    <property type="match status" value="1"/>
</dbReference>
<dbReference type="Pfam" id="PF12229">
    <property type="entry name" value="PG_binding_4"/>
    <property type="match status" value="1"/>
</dbReference>
<sequence length="626" mass="65985">MADEDSSPHGAPDRGPWDTWATAPVSRAGPTSDYFVPPDNALADEILDVGRPPRFDRSRAKLLLGRVMMVAGGLIAVAAVLYTIDLMANAGKVPRGVVVDGVDVGGLSRADAEAKLQRDLEPRLYRPIPVSAGDVRTTLDPAASGLSLDWRTTLARAGHQSLDPVVRIESFFTKHEVPVATDVDDDALDRAVSRLVADQLDHLPVEGDITFEPIPGTDGEVTPHAVEPRAGQAVSDAKGAVRLVKQHWLDDGGIHLDVGVTPVLATSEGVHETLDQVVAPAVARPVVAHGEGTDALLKPAAIAAAMRFAPRPGGALQMSLDAAKLQDVLRPQLATTEKPGKDAEIDFTGVVPAIRPSVDARKIDWTSTFNPLMAVLARPDGRDLTVRYQTARPGLTTEDAAGIGIREVVSEFTTGSLSGVMAANVAAAADKVSGVIIRPGQTFSLTGRIGPLTQATGFAPAAMNEDGSGPLVIGGGLSQFASTLYNAAYLAGLTDAGHTEHGYYVDRYPPGRDAEAFRDDGSVADLRFTDSLVSGMAIQAYVSGDTVTVRIWGTKRYHVESMTSGWQDVVLPPVQQDSGPSCRPSGGEPGFTVTDVRIRYDVVTGAEVGRDTRSVRYAPKPSVSCG</sequence>
<proteinExistence type="predicted"/>
<name>A0ABW5FSB2_9PSEU</name>
<evidence type="ECO:0000313" key="4">
    <source>
        <dbReference type="EMBL" id="MFD2417915.1"/>
    </source>
</evidence>
<comment type="caution">
    <text evidence="4">The sequence shown here is derived from an EMBL/GenBank/DDBJ whole genome shotgun (WGS) entry which is preliminary data.</text>
</comment>
<feature type="region of interest" description="Disordered" evidence="1">
    <location>
        <begin position="1"/>
        <end position="32"/>
    </location>
</feature>
<keyword evidence="2" id="KW-0812">Transmembrane</keyword>
<dbReference type="RefSeq" id="WP_378265894.1">
    <property type="nucleotide sequence ID" value="NZ_JBHUKR010000007.1"/>
</dbReference>
<dbReference type="Proteomes" id="UP001597417">
    <property type="component" value="Unassembled WGS sequence"/>
</dbReference>
<dbReference type="Pfam" id="PF04294">
    <property type="entry name" value="VanW"/>
    <property type="match status" value="1"/>
</dbReference>
<dbReference type="PANTHER" id="PTHR35788">
    <property type="entry name" value="EXPORTED PROTEIN-RELATED"/>
    <property type="match status" value="1"/>
</dbReference>
<feature type="domain" description="YoaR-like putative peptidoglycan binding" evidence="3">
    <location>
        <begin position="314"/>
        <end position="379"/>
    </location>
</feature>
<feature type="transmembrane region" description="Helical" evidence="2">
    <location>
        <begin position="63"/>
        <end position="84"/>
    </location>
</feature>
<reference evidence="5" key="1">
    <citation type="journal article" date="2019" name="Int. J. Syst. Evol. Microbiol.">
        <title>The Global Catalogue of Microorganisms (GCM) 10K type strain sequencing project: providing services to taxonomists for standard genome sequencing and annotation.</title>
        <authorList>
            <consortium name="The Broad Institute Genomics Platform"/>
            <consortium name="The Broad Institute Genome Sequencing Center for Infectious Disease"/>
            <person name="Wu L."/>
            <person name="Ma J."/>
        </authorList>
    </citation>
    <scope>NUCLEOTIDE SEQUENCE [LARGE SCALE GENOMIC DNA]</scope>
    <source>
        <strain evidence="5">CGMCC 4.7645</strain>
    </source>
</reference>
<gene>
    <name evidence="4" type="ORF">ACFSXZ_16440</name>
</gene>
<accession>A0ABW5FSB2</accession>
<keyword evidence="2" id="KW-1133">Transmembrane helix</keyword>
<keyword evidence="2" id="KW-0472">Membrane</keyword>
<keyword evidence="5" id="KW-1185">Reference proteome</keyword>
<evidence type="ECO:0000256" key="1">
    <source>
        <dbReference type="SAM" id="MobiDB-lite"/>
    </source>
</evidence>
<dbReference type="EMBL" id="JBHUKR010000007">
    <property type="protein sequence ID" value="MFD2417915.1"/>
    <property type="molecule type" value="Genomic_DNA"/>
</dbReference>
<evidence type="ECO:0000256" key="2">
    <source>
        <dbReference type="SAM" id="Phobius"/>
    </source>
</evidence>
<protein>
    <submittedName>
        <fullName evidence="4">VanW family protein</fullName>
    </submittedName>
</protein>
<dbReference type="InterPro" id="IPR022029">
    <property type="entry name" value="YoaR-like_PG-bd"/>
</dbReference>